<name>A0AB40B9G3_DIOCR</name>
<evidence type="ECO:0000256" key="4">
    <source>
        <dbReference type="ARBA" id="ARBA00022737"/>
    </source>
</evidence>
<proteinExistence type="inferred from homology"/>
<evidence type="ECO:0000256" key="2">
    <source>
        <dbReference type="ARBA" id="ARBA00010024"/>
    </source>
</evidence>
<comment type="subcellular location">
    <subcellularLocation>
        <location evidence="1 9">Nucleus</location>
    </subcellularLocation>
</comment>
<feature type="domain" description="B box-type" evidence="10">
    <location>
        <begin position="1"/>
        <end position="47"/>
    </location>
</feature>
<evidence type="ECO:0000256" key="3">
    <source>
        <dbReference type="ARBA" id="ARBA00022723"/>
    </source>
</evidence>
<dbReference type="Proteomes" id="UP001515500">
    <property type="component" value="Chromosome 5"/>
</dbReference>
<dbReference type="Pfam" id="PF06203">
    <property type="entry name" value="CCT"/>
    <property type="match status" value="1"/>
</dbReference>
<evidence type="ECO:0000313" key="12">
    <source>
        <dbReference type="Proteomes" id="UP001515500"/>
    </source>
</evidence>
<keyword evidence="3" id="KW-0479">Metal-binding</keyword>
<dbReference type="InterPro" id="IPR010402">
    <property type="entry name" value="CCT_domain"/>
</dbReference>
<dbReference type="RefSeq" id="XP_039123908.1">
    <property type="nucleotide sequence ID" value="XM_039267974.1"/>
</dbReference>
<evidence type="ECO:0000256" key="1">
    <source>
        <dbReference type="ARBA" id="ARBA00004123"/>
    </source>
</evidence>
<feature type="domain" description="B box-type" evidence="10">
    <location>
        <begin position="43"/>
        <end position="90"/>
    </location>
</feature>
<dbReference type="InterPro" id="IPR000315">
    <property type="entry name" value="Znf_B-box"/>
</dbReference>
<accession>A0AB40B9G3</accession>
<organism evidence="12 13">
    <name type="scientific">Dioscorea cayennensis subsp. rotundata</name>
    <name type="common">White Guinea yam</name>
    <name type="synonym">Dioscorea rotundata</name>
    <dbReference type="NCBI Taxonomy" id="55577"/>
    <lineage>
        <taxon>Eukaryota</taxon>
        <taxon>Viridiplantae</taxon>
        <taxon>Streptophyta</taxon>
        <taxon>Embryophyta</taxon>
        <taxon>Tracheophyta</taxon>
        <taxon>Spermatophyta</taxon>
        <taxon>Magnoliopsida</taxon>
        <taxon>Liliopsida</taxon>
        <taxon>Dioscoreales</taxon>
        <taxon>Dioscoreaceae</taxon>
        <taxon>Dioscorea</taxon>
    </lineage>
</organism>
<evidence type="ECO:0000256" key="8">
    <source>
        <dbReference type="PROSITE-ProRule" id="PRU00024"/>
    </source>
</evidence>
<gene>
    <name evidence="13" type="primary">LOC120260489</name>
</gene>
<dbReference type="GeneID" id="120260489"/>
<sequence>MVSPCDYCRRERAMVYCRSDAACLCLPCDRNVHSANALTHRHSRTLLCERCYSQPATIWCAEEKVSLCQHCDWIGHGSSVSLMGHKRQGISCYSGCPSAAELYRIWSFGLDHPPIQESNCKQVSGLMSINENSVSTYWSPSEANNTIDLTGLDMVHDLEDVSKFNTWIGSSSASAVNSVPCSFVQTAGSVTPKLCSNEKKDFGICKDNSLNEDFSVDDVDLSFENYEEIFGDFYNMSKFLEDDDMDGLFEMDMPATNSTCQSEFIQEVKSMQASSGNVVSADSVMSNPGMNADSNLCIPSRQAHSSVSLSFSSLTGESSAGDYQDCGISSVLTNMVEPPWLPACLDSSSFSPANRDSAVKRYKEKKKNRKFEKKIRYTSRKVRADMRKRVKGRFVKAGDAYDYDPLSQARNC</sequence>
<dbReference type="PANTHER" id="PTHR31717:SF138">
    <property type="entry name" value="CONSTANS-LIKE PROTEIN DAYS TO HEADING ON CHROMOSOME 2"/>
    <property type="match status" value="1"/>
</dbReference>
<evidence type="ECO:0000313" key="13">
    <source>
        <dbReference type="RefSeq" id="XP_039123908.1"/>
    </source>
</evidence>
<dbReference type="GO" id="GO:0008270">
    <property type="term" value="F:zinc ion binding"/>
    <property type="evidence" value="ECO:0007669"/>
    <property type="project" value="UniProtKB-KW"/>
</dbReference>
<keyword evidence="6" id="KW-0862">Zinc</keyword>
<keyword evidence="7 9" id="KW-0539">Nucleus</keyword>
<dbReference type="PROSITE" id="PS50119">
    <property type="entry name" value="ZF_BBOX"/>
    <property type="match status" value="2"/>
</dbReference>
<dbReference type="GO" id="GO:0006355">
    <property type="term" value="P:regulation of DNA-templated transcription"/>
    <property type="evidence" value="ECO:0007669"/>
    <property type="project" value="UniProtKB-ARBA"/>
</dbReference>
<dbReference type="SMART" id="SM00336">
    <property type="entry name" value="BBOX"/>
    <property type="match status" value="1"/>
</dbReference>
<comment type="similarity">
    <text evidence="2">Belongs to the CONSTANS family.</text>
</comment>
<dbReference type="GO" id="GO:0005634">
    <property type="term" value="C:nucleus"/>
    <property type="evidence" value="ECO:0007669"/>
    <property type="project" value="UniProtKB-SubCell"/>
</dbReference>
<evidence type="ECO:0000256" key="7">
    <source>
        <dbReference type="ARBA" id="ARBA00023242"/>
    </source>
</evidence>
<evidence type="ECO:0000256" key="6">
    <source>
        <dbReference type="ARBA" id="ARBA00022833"/>
    </source>
</evidence>
<dbReference type="CDD" id="cd19821">
    <property type="entry name" value="Bbox1_BBX-like"/>
    <property type="match status" value="1"/>
</dbReference>
<dbReference type="InterPro" id="IPR049808">
    <property type="entry name" value="CONSTANS-like_Bbox1"/>
</dbReference>
<evidence type="ECO:0000259" key="11">
    <source>
        <dbReference type="PROSITE" id="PS51017"/>
    </source>
</evidence>
<dbReference type="AlphaFoldDB" id="A0AB40B9G3"/>
<keyword evidence="4" id="KW-0677">Repeat</keyword>
<evidence type="ECO:0000256" key="5">
    <source>
        <dbReference type="ARBA" id="ARBA00022771"/>
    </source>
</evidence>
<evidence type="ECO:0000259" key="10">
    <source>
        <dbReference type="PROSITE" id="PS50119"/>
    </source>
</evidence>
<keyword evidence="5 8" id="KW-0863">Zinc-finger</keyword>
<feature type="domain" description="CCT" evidence="11">
    <location>
        <begin position="355"/>
        <end position="397"/>
    </location>
</feature>
<protein>
    <submittedName>
        <fullName evidence="13">Zinc finger protein CONSTANS-LIKE 10-like isoform X1</fullName>
    </submittedName>
</protein>
<reference evidence="13" key="1">
    <citation type="submission" date="2025-08" db="UniProtKB">
        <authorList>
            <consortium name="RefSeq"/>
        </authorList>
    </citation>
    <scope>IDENTIFICATION</scope>
</reference>
<dbReference type="PANTHER" id="PTHR31717">
    <property type="entry name" value="ZINC FINGER PROTEIN CONSTANS-LIKE 10"/>
    <property type="match status" value="1"/>
</dbReference>
<dbReference type="PROSITE" id="PS51017">
    <property type="entry name" value="CCT"/>
    <property type="match status" value="1"/>
</dbReference>
<keyword evidence="12" id="KW-1185">Reference proteome</keyword>
<evidence type="ECO:0000256" key="9">
    <source>
        <dbReference type="PROSITE-ProRule" id="PRU00357"/>
    </source>
</evidence>